<evidence type="ECO:0000259" key="3">
    <source>
        <dbReference type="PROSITE" id="PS50119"/>
    </source>
</evidence>
<keyword evidence="2" id="KW-0175">Coiled coil</keyword>
<dbReference type="AlphaFoldDB" id="A0A146K4U5"/>
<protein>
    <recommendedName>
        <fullName evidence="3">B box-type domain-containing protein</fullName>
    </recommendedName>
</protein>
<name>A0A146K4U5_9EUKA</name>
<feature type="non-terminal residue" evidence="4">
    <location>
        <position position="1"/>
    </location>
</feature>
<dbReference type="EMBL" id="GDID01004683">
    <property type="protein sequence ID" value="JAP91923.1"/>
    <property type="molecule type" value="Transcribed_RNA"/>
</dbReference>
<feature type="coiled-coil region" evidence="2">
    <location>
        <begin position="51"/>
        <end position="128"/>
    </location>
</feature>
<organism evidence="4">
    <name type="scientific">Trepomonas sp. PC1</name>
    <dbReference type="NCBI Taxonomy" id="1076344"/>
    <lineage>
        <taxon>Eukaryota</taxon>
        <taxon>Metamonada</taxon>
        <taxon>Diplomonadida</taxon>
        <taxon>Hexamitidae</taxon>
        <taxon>Hexamitinae</taxon>
        <taxon>Trepomonas</taxon>
    </lineage>
</organism>
<feature type="domain" description="B box-type" evidence="3">
    <location>
        <begin position="1"/>
        <end position="28"/>
    </location>
</feature>
<dbReference type="PROSITE" id="PS50119">
    <property type="entry name" value="ZF_BBOX"/>
    <property type="match status" value="1"/>
</dbReference>
<reference evidence="4" key="1">
    <citation type="submission" date="2015-07" db="EMBL/GenBank/DDBJ databases">
        <title>Adaptation to a free-living lifestyle via gene acquisitions in the diplomonad Trepomonas sp. PC1.</title>
        <authorList>
            <person name="Xu F."/>
            <person name="Jerlstrom-Hultqvist J."/>
            <person name="Kolisko M."/>
            <person name="Simpson A.G.B."/>
            <person name="Roger A.J."/>
            <person name="Svard S.G."/>
            <person name="Andersson J.O."/>
        </authorList>
    </citation>
    <scope>NUCLEOTIDE SEQUENCE</scope>
    <source>
        <strain evidence="4">PC1</strain>
    </source>
</reference>
<gene>
    <name evidence="4" type="ORF">TPC1_16303</name>
</gene>
<accession>A0A146K4U5</accession>
<proteinExistence type="predicted"/>
<keyword evidence="1" id="KW-0479">Metal-binding</keyword>
<feature type="non-terminal residue" evidence="4">
    <location>
        <position position="288"/>
    </location>
</feature>
<keyword evidence="1" id="KW-0863">Zinc-finger</keyword>
<evidence type="ECO:0000256" key="1">
    <source>
        <dbReference type="PROSITE-ProRule" id="PRU00024"/>
    </source>
</evidence>
<evidence type="ECO:0000256" key="2">
    <source>
        <dbReference type="SAM" id="Coils"/>
    </source>
</evidence>
<keyword evidence="1" id="KW-0862">Zinc</keyword>
<dbReference type="SUPFAM" id="SSF57845">
    <property type="entry name" value="B-box zinc-binding domain"/>
    <property type="match status" value="1"/>
</dbReference>
<evidence type="ECO:0000313" key="4">
    <source>
        <dbReference type="EMBL" id="JAP91923.1"/>
    </source>
</evidence>
<sequence length="288" mass="33650">FVCLSCNLFVCEECKSSHSSLQHHLLPISDAFYIQISNLQSMVNERLLTKNESLMKNLNQFNLLINKLSQNEGIITQKIQNEADSLKLQVRREKAQKLSLLQPDMNKIQELIHQIDKVQAQIQSFQTQKPLQVQNQQIYIQQHTQTDNLFMQMKQLEESIQQMSFDVNTEILKDFCTDLEDIMLLQQRNSSSLKEIKLKDIQIENLQTLLAKTETDFQKELEKWIQLTQNYAEEIQMQKLKCCFCGQTFSKLAINQKCGYNNTVKQDSYEHARRAEKVVKADQKIGVE</sequence>
<dbReference type="GO" id="GO:0008270">
    <property type="term" value="F:zinc ion binding"/>
    <property type="evidence" value="ECO:0007669"/>
    <property type="project" value="UniProtKB-KW"/>
</dbReference>
<dbReference type="InterPro" id="IPR000315">
    <property type="entry name" value="Znf_B-box"/>
</dbReference>